<organism evidence="1 2">
    <name type="scientific">Kickxella alabastrina</name>
    <dbReference type="NCBI Taxonomy" id="61397"/>
    <lineage>
        <taxon>Eukaryota</taxon>
        <taxon>Fungi</taxon>
        <taxon>Fungi incertae sedis</taxon>
        <taxon>Zoopagomycota</taxon>
        <taxon>Kickxellomycotina</taxon>
        <taxon>Kickxellomycetes</taxon>
        <taxon>Kickxellales</taxon>
        <taxon>Kickxellaceae</taxon>
        <taxon>Kickxella</taxon>
    </lineage>
</organism>
<evidence type="ECO:0000313" key="1">
    <source>
        <dbReference type="EMBL" id="KAJ1893217.1"/>
    </source>
</evidence>
<comment type="caution">
    <text evidence="1">The sequence shown here is derived from an EMBL/GenBank/DDBJ whole genome shotgun (WGS) entry which is preliminary data.</text>
</comment>
<accession>A0ACC1IDY8</accession>
<reference evidence="1" key="1">
    <citation type="submission" date="2022-07" db="EMBL/GenBank/DDBJ databases">
        <title>Phylogenomic reconstructions and comparative analyses of Kickxellomycotina fungi.</title>
        <authorList>
            <person name="Reynolds N.K."/>
            <person name="Stajich J.E."/>
            <person name="Barry K."/>
            <person name="Grigoriev I.V."/>
            <person name="Crous P."/>
            <person name="Smith M.E."/>
        </authorList>
    </citation>
    <scope>NUCLEOTIDE SEQUENCE</scope>
    <source>
        <strain evidence="1">Benny 63K</strain>
    </source>
</reference>
<protein>
    <submittedName>
        <fullName evidence="1">U3 snoRNP protein</fullName>
    </submittedName>
</protein>
<proteinExistence type="predicted"/>
<dbReference type="Proteomes" id="UP001150581">
    <property type="component" value="Unassembled WGS sequence"/>
</dbReference>
<keyword evidence="2" id="KW-1185">Reference proteome</keyword>
<dbReference type="EMBL" id="JANBPG010000867">
    <property type="protein sequence ID" value="KAJ1893217.1"/>
    <property type="molecule type" value="Genomic_DNA"/>
</dbReference>
<gene>
    <name evidence="1" type="primary">UTP18_2</name>
    <name evidence="1" type="ORF">LPJ66_005891</name>
</gene>
<sequence>MAVKNREQKQATKRSVAQNGGSSDNEDQIKTQKPSSKRQKKAVVDKKSRAETDLEMLVFGGEDEDVMNSVFGKMVANLPAASKDSDSDQDESEESESEDEEDELEAELKDEDEEMVEDSIEDGDDSLFFVDTVLDKNSGEEDESESESDSDESQSEDEQDTAAWVDEDTQQATVALKSKARSRKLRETEGENEVAGDVYEERLRQQFQKINPVPKWADKAETNAWDDSDKEDDTVGGDLLNTTAPLISKSSTLLAPTKLDTIRLRNANQMAPSQSAISSIQFHPTSSVLLTAGLDKTLRLFEVDGKDNQKIQSIYFKDLPITSAQFIRGGQEVVVSGKRGWYYSVDIEKSAVTRISGIPGYKMKSLEFMHSSTTSDRLAFMSNGGQIHLVSAQTKQFIHTLPMNGAVRDVAFTADGNYLWSTGLDNEVYQWDLRQNRCLSRWHDSATFRPTCLSVSPDTSYYASGDNAGVVNIYDTNVVKDKRVGASGAFYNVNAFKSINNLTTSIQGLKFNHSSEILGIYSRRKADQLKLVHLPSGTVFSNWPSSKSHLGHVQCMDFSPNSGFMAIGNDGGKALLYRLPHYQNY</sequence>
<name>A0ACC1IDY8_9FUNG</name>
<evidence type="ECO:0000313" key="2">
    <source>
        <dbReference type="Proteomes" id="UP001150581"/>
    </source>
</evidence>